<protein>
    <recommendedName>
        <fullName evidence="6">Pentraxin family member</fullName>
    </recommendedName>
</protein>
<dbReference type="InterPro" id="IPR013320">
    <property type="entry name" value="ConA-like_dom_sf"/>
</dbReference>
<dbReference type="EMBL" id="CACRXK020001959">
    <property type="protein sequence ID" value="CAB3991995.1"/>
    <property type="molecule type" value="Genomic_DNA"/>
</dbReference>
<keyword evidence="4" id="KW-0325">Glycoprotein</keyword>
<evidence type="ECO:0000256" key="4">
    <source>
        <dbReference type="ARBA" id="ARBA00023180"/>
    </source>
</evidence>
<comment type="subunit">
    <text evidence="6">Homopentamer. Pentaxin (or pentraxin) have a discoid arrangement of 5 non-covalently bound subunits.</text>
</comment>
<keyword evidence="3" id="KW-1015">Disulfide bond</keyword>
<dbReference type="Pfam" id="PF00354">
    <property type="entry name" value="Pentaxin"/>
    <property type="match status" value="1"/>
</dbReference>
<dbReference type="GO" id="GO:0046872">
    <property type="term" value="F:metal ion binding"/>
    <property type="evidence" value="ECO:0007669"/>
    <property type="project" value="UniProtKB-KW"/>
</dbReference>
<dbReference type="OrthoDB" id="8793160at2759"/>
<keyword evidence="9" id="KW-1185">Reference proteome</keyword>
<dbReference type="Gene3D" id="2.60.120.200">
    <property type="match status" value="1"/>
</dbReference>
<dbReference type="Proteomes" id="UP001152795">
    <property type="component" value="Unassembled WGS sequence"/>
</dbReference>
<comment type="subcellular location">
    <subcellularLocation>
        <location evidence="6">Secreted</location>
    </subcellularLocation>
</comment>
<evidence type="ECO:0000313" key="9">
    <source>
        <dbReference type="Proteomes" id="UP001152795"/>
    </source>
</evidence>
<keyword evidence="2 6" id="KW-0106">Calcium</keyword>
<dbReference type="SUPFAM" id="SSF49899">
    <property type="entry name" value="Concanavalin A-like lectins/glucanases"/>
    <property type="match status" value="1"/>
</dbReference>
<evidence type="ECO:0000256" key="1">
    <source>
        <dbReference type="ARBA" id="ARBA00022723"/>
    </source>
</evidence>
<evidence type="ECO:0000256" key="5">
    <source>
        <dbReference type="PROSITE-ProRule" id="PRU01172"/>
    </source>
</evidence>
<dbReference type="PRINTS" id="PR00895">
    <property type="entry name" value="PENTAXIN"/>
</dbReference>
<feature type="chain" id="PRO_5040558242" description="Pentraxin family member" evidence="6">
    <location>
        <begin position="22"/>
        <end position="228"/>
    </location>
</feature>
<comment type="cofactor">
    <cofactor evidence="6">
        <name>Ca(2+)</name>
        <dbReference type="ChEBI" id="CHEBI:29108"/>
    </cofactor>
    <text evidence="6">Binds 2 calcium ions per subunit.</text>
</comment>
<feature type="domain" description="Pentraxin (PTX)" evidence="7">
    <location>
        <begin position="26"/>
        <end position="226"/>
    </location>
</feature>
<dbReference type="SMART" id="SM00159">
    <property type="entry name" value="PTX"/>
    <property type="match status" value="1"/>
</dbReference>
<evidence type="ECO:0000313" key="8">
    <source>
        <dbReference type="EMBL" id="CAB3991995.1"/>
    </source>
</evidence>
<feature type="signal peptide" evidence="6">
    <location>
        <begin position="1"/>
        <end position="21"/>
    </location>
</feature>
<gene>
    <name evidence="8" type="ORF">PACLA_8A031532</name>
</gene>
<dbReference type="AlphaFoldDB" id="A0A7D9HW76"/>
<dbReference type="PROSITE" id="PS51828">
    <property type="entry name" value="PTX_2"/>
    <property type="match status" value="1"/>
</dbReference>
<dbReference type="PANTHER" id="PTHR19277:SF125">
    <property type="entry name" value="B6"/>
    <property type="match status" value="1"/>
</dbReference>
<dbReference type="GO" id="GO:0005576">
    <property type="term" value="C:extracellular region"/>
    <property type="evidence" value="ECO:0007669"/>
    <property type="project" value="UniProtKB-SubCell"/>
</dbReference>
<keyword evidence="6" id="KW-0732">Signal</keyword>
<keyword evidence="1 6" id="KW-0479">Metal-binding</keyword>
<sequence>MSKIEFVIFALAAVLVKECRSQQCPCNDGLNFVGDNVDEYGISRGLEKSLTAVTACFWMNIPASYVKTHSPTILSYATSYADNEIIIWVTSTLKVARRSIWAESPNVVADGKNHHACVTWDLSTGWIKMYVDGIKKAKIFRPTSFIPAGGTWIIGQDQDRLGGGFAKRDSMKGFLAEVNVWDRILCSYEIAALAVSCGPLMKGNVKAHNDFDIKGGVETFKPACCLGN</sequence>
<evidence type="ECO:0000256" key="3">
    <source>
        <dbReference type="ARBA" id="ARBA00023157"/>
    </source>
</evidence>
<organism evidence="8 9">
    <name type="scientific">Paramuricea clavata</name>
    <name type="common">Red gorgonian</name>
    <name type="synonym">Violescent sea-whip</name>
    <dbReference type="NCBI Taxonomy" id="317549"/>
    <lineage>
        <taxon>Eukaryota</taxon>
        <taxon>Metazoa</taxon>
        <taxon>Cnidaria</taxon>
        <taxon>Anthozoa</taxon>
        <taxon>Octocorallia</taxon>
        <taxon>Malacalcyonacea</taxon>
        <taxon>Plexauridae</taxon>
        <taxon>Paramuricea</taxon>
    </lineage>
</organism>
<evidence type="ECO:0000259" key="7">
    <source>
        <dbReference type="PROSITE" id="PS51828"/>
    </source>
</evidence>
<comment type="caution">
    <text evidence="8">The sequence shown here is derived from an EMBL/GenBank/DDBJ whole genome shotgun (WGS) entry which is preliminary data.</text>
</comment>
<accession>A0A7D9HW76</accession>
<name>A0A7D9HW76_PARCT</name>
<reference evidence="8" key="1">
    <citation type="submission" date="2020-04" db="EMBL/GenBank/DDBJ databases">
        <authorList>
            <person name="Alioto T."/>
            <person name="Alioto T."/>
            <person name="Gomez Garrido J."/>
        </authorList>
    </citation>
    <scope>NUCLEOTIDE SEQUENCE</scope>
    <source>
        <strain evidence="8">A484AB</strain>
    </source>
</reference>
<dbReference type="InterPro" id="IPR051360">
    <property type="entry name" value="Neuronal_Pentraxin_Related"/>
</dbReference>
<evidence type="ECO:0000256" key="2">
    <source>
        <dbReference type="ARBA" id="ARBA00022837"/>
    </source>
</evidence>
<proteinExistence type="inferred from homology"/>
<dbReference type="InterPro" id="IPR001759">
    <property type="entry name" value="PTX_dom"/>
</dbReference>
<comment type="caution">
    <text evidence="5">Lacks conserved residue(s) required for the propagation of feature annotation.</text>
</comment>
<comment type="similarity">
    <text evidence="6">Belongs to the pentraxin family.</text>
</comment>
<dbReference type="PANTHER" id="PTHR19277">
    <property type="entry name" value="PENTRAXIN"/>
    <property type="match status" value="1"/>
</dbReference>
<evidence type="ECO:0000256" key="6">
    <source>
        <dbReference type="RuleBase" id="RU362112"/>
    </source>
</evidence>